<sequence>MLEKSDTDVGDVLAAFTRHEIDVALLVPTETGLKKSIMDATANVRDYLLSTGIHDFDDQAQGPENKVVRRAYFVEPDRLVESSVSLYRPQTKSGDPRIWFALLGRYADPYNLLAVFEHEGDLYVVNASRTEVLASLDNAGSPLGHIAAKYRRGEDPVVGELLDALREIAAQGFVRTLRPGDTGVGMTLETLLGIAANAEKTPDFKGIELKAKRIKRAPTRSTLFSQSPDWSVSPVGSAWNLLSTFGYHRNGKLRLNCEINAKAPNSLGFMLSVDAEKDWLKQDHVRAEEERRAHVVTWPLEVLRGRLREKHPQTFWVGARCRGKGADEHFHYMQVEHTRAPNVRNFQALLESGVISVDYLMSQRGERQLVRDHGYLFKIKQKDFPALFPPSNVHVLA</sequence>
<comment type="caution">
    <text evidence="2">The sequence shown here is derived from an EMBL/GenBank/DDBJ whole genome shotgun (WGS) entry which is preliminary data.</text>
</comment>
<dbReference type="RefSeq" id="WP_221597148.1">
    <property type="nucleotide sequence ID" value="NZ_JAIGNQ010000001.1"/>
</dbReference>
<proteinExistence type="predicted"/>
<dbReference type="Gene3D" id="3.40.210.20">
    <property type="entry name" value="MvaI/BcnI restriction endonuclease, catalytic domain"/>
    <property type="match status" value="1"/>
</dbReference>
<evidence type="ECO:0000313" key="2">
    <source>
        <dbReference type="EMBL" id="MBX7487681.1"/>
    </source>
</evidence>
<keyword evidence="3" id="KW-1185">Reference proteome</keyword>
<organism evidence="2 3">
    <name type="scientific">Qipengyuania pacifica</name>
    <dbReference type="NCBI Taxonomy" id="2860199"/>
    <lineage>
        <taxon>Bacteria</taxon>
        <taxon>Pseudomonadati</taxon>
        <taxon>Pseudomonadota</taxon>
        <taxon>Alphaproteobacteria</taxon>
        <taxon>Sphingomonadales</taxon>
        <taxon>Erythrobacteraceae</taxon>
        <taxon>Qipengyuania</taxon>
    </lineage>
</organism>
<dbReference type="InterPro" id="IPR029127">
    <property type="entry name" value="MvaI_BcnI"/>
</dbReference>
<accession>A0ABS7JCC4</accession>
<dbReference type="InterPro" id="IPR043004">
    <property type="entry name" value="MvaI_BcnI_cat"/>
</dbReference>
<reference evidence="2 3" key="1">
    <citation type="submission" date="2021-08" db="EMBL/GenBank/DDBJ databases">
        <title>Comparative Genomics Analysis of the Genus Qipengyuania Reveals Extensive Genetic Diversity and Metabolic Versatility, Including the Description of Fifteen Novel Species.</title>
        <authorList>
            <person name="Liu Y."/>
        </authorList>
    </citation>
    <scope>NUCLEOTIDE SEQUENCE [LARGE SCALE GENOMIC DNA]</scope>
    <source>
        <strain evidence="2 3">GH25</strain>
    </source>
</reference>
<evidence type="ECO:0000313" key="3">
    <source>
        <dbReference type="Proteomes" id="UP000776651"/>
    </source>
</evidence>
<dbReference type="InterPro" id="IPR043005">
    <property type="entry name" value="MvaI_BcnI_rec"/>
</dbReference>
<dbReference type="CDD" id="cd22347">
    <property type="entry name" value="PDDEXK_nuclease"/>
    <property type="match status" value="1"/>
</dbReference>
<evidence type="ECO:0000259" key="1">
    <source>
        <dbReference type="Pfam" id="PF15515"/>
    </source>
</evidence>
<protein>
    <recommendedName>
        <fullName evidence="1">MvaI/BcnI restriction endonuclease domain-containing protein</fullName>
    </recommendedName>
</protein>
<name>A0ABS7JCC4_9SPHN</name>
<dbReference type="Gene3D" id="3.30.70.3570">
    <property type="entry name" value="MvaI/BcnI restriction endonuclease, recognition domain"/>
    <property type="match status" value="1"/>
</dbReference>
<dbReference type="Pfam" id="PF15515">
    <property type="entry name" value="MvaI_BcnI"/>
    <property type="match status" value="1"/>
</dbReference>
<gene>
    <name evidence="2" type="ORF">K3177_04055</name>
</gene>
<dbReference type="Proteomes" id="UP000776651">
    <property type="component" value="Unassembled WGS sequence"/>
</dbReference>
<feature type="domain" description="MvaI/BcnI restriction endonuclease" evidence="1">
    <location>
        <begin position="164"/>
        <end position="388"/>
    </location>
</feature>
<dbReference type="EMBL" id="JAIGNQ010000001">
    <property type="protein sequence ID" value="MBX7487681.1"/>
    <property type="molecule type" value="Genomic_DNA"/>
</dbReference>